<feature type="signal peptide" evidence="2">
    <location>
        <begin position="1"/>
        <end position="17"/>
    </location>
</feature>
<gene>
    <name evidence="4 6" type="ORF">CBG20711</name>
    <name evidence="4" type="ORF">CBG_20711</name>
</gene>
<keyword evidence="1" id="KW-0722">Serine protease inhibitor</keyword>
<sequence length="482" mass="51547">MKLNIFYFTFLIGLAVTQEAAVQTAVQPVPTLTCANVLCMGPGGCAMVEPFPGGKPQPQCLDVSCKSTCQTTKCAANHQCVMTQVTCVKAPCCPVPQCRPIKVDPVPTLTCANVLCMGPGRCAMVEPFPGGKPQPQCLDPSCKSTCQTTKCAADHECVMTQVTCVKAPCCPQPQCRPIKVNPVPTLTCANVLCMGPGGCAMVEPFPGGKPQPQCLDPSCKSTCQTTKCAADHECVMTQVTCVKAPCCPQPQCRPIKVNPVPTLTCANVLCMGPGGCAMVEPFPGGKPQPQCLDPSCKSTCQTTKCAANQVCVMTKATCVKEPCCPVPQCRPIKVDPVPPLTCATMLCKAPGRCVMVESPGSKPQPQCLDASCRNTCSNKFCWFWEECFLSKVTCVKEPCCPIPTCRLRKITFPPLFPIREKRQAYQRCTGKNQVWSDCGSACPARCDQKEPVMCPAVCVAGCFCKDGYILNDKGQCVKHCEC</sequence>
<protein>
    <submittedName>
        <fullName evidence="4">Protein CBG20711</fullName>
    </submittedName>
</protein>
<dbReference type="Gene3D" id="2.10.25.10">
    <property type="entry name" value="Laminin"/>
    <property type="match status" value="1"/>
</dbReference>
<dbReference type="InterPro" id="IPR036084">
    <property type="entry name" value="Ser_inhib-like_sf"/>
</dbReference>
<feature type="domain" description="Follistatin-like" evidence="3">
    <location>
        <begin position="341"/>
        <end position="368"/>
    </location>
</feature>
<dbReference type="InterPro" id="IPR003645">
    <property type="entry name" value="Fol_N"/>
</dbReference>
<proteinExistence type="predicted"/>
<dbReference type="CTD" id="8573541"/>
<feature type="domain" description="Follistatin-like" evidence="3">
    <location>
        <begin position="299"/>
        <end position="319"/>
    </location>
</feature>
<dbReference type="InterPro" id="IPR002919">
    <property type="entry name" value="TIL_dom"/>
</dbReference>
<dbReference type="InParanoid" id="A8XYF8"/>
<feature type="domain" description="Follistatin-like" evidence="3">
    <location>
        <begin position="33"/>
        <end position="61"/>
    </location>
</feature>
<dbReference type="GeneID" id="8573541"/>
<feature type="domain" description="Follistatin-like" evidence="3">
    <location>
        <begin position="187"/>
        <end position="215"/>
    </location>
</feature>
<dbReference type="AlphaFoldDB" id="A8XYF8"/>
<dbReference type="RefSeq" id="XP_002631543.1">
    <property type="nucleotide sequence ID" value="XM_002631497.1"/>
</dbReference>
<evidence type="ECO:0000313" key="5">
    <source>
        <dbReference type="Proteomes" id="UP000008549"/>
    </source>
</evidence>
<feature type="chain" id="PRO_5002734055" evidence="2">
    <location>
        <begin position="18"/>
        <end position="482"/>
    </location>
</feature>
<evidence type="ECO:0000313" key="6">
    <source>
        <dbReference type="WormBase" id="CBG20711"/>
    </source>
</evidence>
<dbReference type="Proteomes" id="UP000008549">
    <property type="component" value="Unassembled WGS sequence"/>
</dbReference>
<dbReference type="GO" id="GO:0004867">
    <property type="term" value="F:serine-type endopeptidase inhibitor activity"/>
    <property type="evidence" value="ECO:0007669"/>
    <property type="project" value="UniProtKB-KW"/>
</dbReference>
<reference evidence="4 5" key="2">
    <citation type="journal article" date="2011" name="PLoS Genet.">
        <title>Caenorhabditis briggsae recombinant inbred line genotypes reveal inter-strain incompatibility and the evolution of recombination.</title>
        <authorList>
            <person name="Ross J.A."/>
            <person name="Koboldt D.C."/>
            <person name="Staisch J.E."/>
            <person name="Chamberlin H.M."/>
            <person name="Gupta B.P."/>
            <person name="Miller R.D."/>
            <person name="Baird S.E."/>
            <person name="Haag E.S."/>
        </authorList>
    </citation>
    <scope>NUCLEOTIDE SEQUENCE [LARGE SCALE GENOMIC DNA]</scope>
    <source>
        <strain evidence="4 5">AF16</strain>
    </source>
</reference>
<keyword evidence="2" id="KW-0732">Signal</keyword>
<dbReference type="SMART" id="SM00274">
    <property type="entry name" value="FOLN"/>
    <property type="match status" value="9"/>
</dbReference>
<feature type="domain" description="Follistatin-like" evidence="3">
    <location>
        <begin position="145"/>
        <end position="170"/>
    </location>
</feature>
<dbReference type="Pfam" id="PF01826">
    <property type="entry name" value="TIL"/>
    <property type="match status" value="1"/>
</dbReference>
<feature type="domain" description="Follistatin-like" evidence="3">
    <location>
        <begin position="222"/>
        <end position="247"/>
    </location>
</feature>
<feature type="domain" description="Follistatin-like" evidence="3">
    <location>
        <begin position="110"/>
        <end position="138"/>
    </location>
</feature>
<dbReference type="eggNOG" id="KOG1217">
    <property type="taxonomic scope" value="Eukaryota"/>
</dbReference>
<organism evidence="4 5">
    <name type="scientific">Caenorhabditis briggsae</name>
    <dbReference type="NCBI Taxonomy" id="6238"/>
    <lineage>
        <taxon>Eukaryota</taxon>
        <taxon>Metazoa</taxon>
        <taxon>Ecdysozoa</taxon>
        <taxon>Nematoda</taxon>
        <taxon>Chromadorea</taxon>
        <taxon>Rhabditida</taxon>
        <taxon>Rhabditina</taxon>
        <taxon>Rhabditomorpha</taxon>
        <taxon>Rhabditoidea</taxon>
        <taxon>Rhabditidae</taxon>
        <taxon>Peloderinae</taxon>
        <taxon>Caenorhabditis</taxon>
    </lineage>
</organism>
<feature type="domain" description="Follistatin-like" evidence="3">
    <location>
        <begin position="68"/>
        <end position="93"/>
    </location>
</feature>
<dbReference type="SUPFAM" id="SSF57567">
    <property type="entry name" value="Serine protease inhibitors"/>
    <property type="match status" value="1"/>
</dbReference>
<dbReference type="OMA" id="PQPQCLD"/>
<accession>A8XYF8</accession>
<dbReference type="KEGG" id="cbr:CBG_20711"/>
<dbReference type="WormBase" id="CBG20711">
    <property type="protein sequence ID" value="CBP43460"/>
    <property type="gene ID" value="WBGene00039646"/>
</dbReference>
<keyword evidence="1" id="KW-0646">Protease inhibitor</keyword>
<dbReference type="CDD" id="cd19941">
    <property type="entry name" value="TIL"/>
    <property type="match status" value="1"/>
</dbReference>
<evidence type="ECO:0000313" key="4">
    <source>
        <dbReference type="EMBL" id="CAP37675.1"/>
    </source>
</evidence>
<keyword evidence="5" id="KW-1185">Reference proteome</keyword>
<reference evidence="4 5" key="1">
    <citation type="journal article" date="2003" name="PLoS Biol.">
        <title>The genome sequence of Caenorhabditis briggsae: a platform for comparative genomics.</title>
        <authorList>
            <person name="Stein L.D."/>
            <person name="Bao Z."/>
            <person name="Blasiar D."/>
            <person name="Blumenthal T."/>
            <person name="Brent M.R."/>
            <person name="Chen N."/>
            <person name="Chinwalla A."/>
            <person name="Clarke L."/>
            <person name="Clee C."/>
            <person name="Coghlan A."/>
            <person name="Coulson A."/>
            <person name="D'Eustachio P."/>
            <person name="Fitch D.H."/>
            <person name="Fulton L.A."/>
            <person name="Fulton R.E."/>
            <person name="Griffiths-Jones S."/>
            <person name="Harris T.W."/>
            <person name="Hillier L.W."/>
            <person name="Kamath R."/>
            <person name="Kuwabara P.E."/>
            <person name="Mardis E.R."/>
            <person name="Marra M.A."/>
            <person name="Miner T.L."/>
            <person name="Minx P."/>
            <person name="Mullikin J.C."/>
            <person name="Plumb R.W."/>
            <person name="Rogers J."/>
            <person name="Schein J.E."/>
            <person name="Sohrmann M."/>
            <person name="Spieth J."/>
            <person name="Stajich J.E."/>
            <person name="Wei C."/>
            <person name="Willey D."/>
            <person name="Wilson R.K."/>
            <person name="Durbin R."/>
            <person name="Waterston R.H."/>
        </authorList>
    </citation>
    <scope>NUCLEOTIDE SEQUENCE [LARGE SCALE GENOMIC DNA]</scope>
    <source>
        <strain evidence="4 5">AF16</strain>
    </source>
</reference>
<dbReference type="EMBL" id="HE600939">
    <property type="protein sequence ID" value="CAP37675.1"/>
    <property type="molecule type" value="Genomic_DNA"/>
</dbReference>
<dbReference type="HOGENOM" id="CLU_518010_0_0_1"/>
<evidence type="ECO:0000259" key="3">
    <source>
        <dbReference type="SMART" id="SM00274"/>
    </source>
</evidence>
<evidence type="ECO:0000256" key="1">
    <source>
        <dbReference type="ARBA" id="ARBA00022900"/>
    </source>
</evidence>
<evidence type="ECO:0000256" key="2">
    <source>
        <dbReference type="SAM" id="SignalP"/>
    </source>
</evidence>
<name>A8XYF8_CAEBR</name>
<dbReference type="STRING" id="6238.A8XYF8"/>
<feature type="domain" description="Follistatin-like" evidence="3">
    <location>
        <begin position="264"/>
        <end position="292"/>
    </location>
</feature>